<dbReference type="RefSeq" id="WP_301202505.1">
    <property type="nucleotide sequence ID" value="NZ_JAPDPI010000076.1"/>
</dbReference>
<dbReference type="AlphaFoldDB" id="A0AAE3MHL7"/>
<accession>A0AAE3MHL7</accession>
<sequence length="107" mass="12185">MDSGLFRVFSYISSVRLREVAGMCSECVRVSFDYGSYYTPEQKTKQLRSCLGVGPDLLGRSIGKAPIKDRRFTPYNINPRPDHYTSIFTPTTRHFILPKMIGLQVFG</sequence>
<protein>
    <submittedName>
        <fullName evidence="1">Uncharacterized protein</fullName>
    </submittedName>
</protein>
<evidence type="ECO:0000313" key="2">
    <source>
        <dbReference type="Proteomes" id="UP001207408"/>
    </source>
</evidence>
<comment type="caution">
    <text evidence="1">The sequence shown here is derived from an EMBL/GenBank/DDBJ whole genome shotgun (WGS) entry which is preliminary data.</text>
</comment>
<proteinExistence type="predicted"/>
<dbReference type="EMBL" id="JAPDPI010000076">
    <property type="protein sequence ID" value="MCW3807988.1"/>
    <property type="molecule type" value="Genomic_DNA"/>
</dbReference>
<organism evidence="1 2">
    <name type="scientific">Plebeiibacterium marinum</name>
    <dbReference type="NCBI Taxonomy" id="2992111"/>
    <lineage>
        <taxon>Bacteria</taxon>
        <taxon>Pseudomonadati</taxon>
        <taxon>Bacteroidota</taxon>
        <taxon>Bacteroidia</taxon>
        <taxon>Marinilabiliales</taxon>
        <taxon>Marinilabiliaceae</taxon>
        <taxon>Plebeiibacterium</taxon>
    </lineage>
</organism>
<evidence type="ECO:0000313" key="1">
    <source>
        <dbReference type="EMBL" id="MCW3807988.1"/>
    </source>
</evidence>
<gene>
    <name evidence="1" type="ORF">OM074_20360</name>
</gene>
<dbReference type="Proteomes" id="UP001207408">
    <property type="component" value="Unassembled WGS sequence"/>
</dbReference>
<keyword evidence="2" id="KW-1185">Reference proteome</keyword>
<name>A0AAE3MHL7_9BACT</name>
<reference evidence="1" key="1">
    <citation type="submission" date="2022-10" db="EMBL/GenBank/DDBJ databases">
        <authorList>
            <person name="Yu W.X."/>
        </authorList>
    </citation>
    <scope>NUCLEOTIDE SEQUENCE</scope>
    <source>
        <strain evidence="1">D04</strain>
    </source>
</reference>